<proteinExistence type="predicted"/>
<reference evidence="3" key="1">
    <citation type="journal article" date="2019" name="Int. J. Syst. Evol. Microbiol.">
        <title>The Global Catalogue of Microorganisms (GCM) 10K type strain sequencing project: providing services to taxonomists for standard genome sequencing and annotation.</title>
        <authorList>
            <consortium name="The Broad Institute Genomics Platform"/>
            <consortium name="The Broad Institute Genome Sequencing Center for Infectious Disease"/>
            <person name="Wu L."/>
            <person name="Ma J."/>
        </authorList>
    </citation>
    <scope>NUCLEOTIDE SEQUENCE [LARGE SCALE GENOMIC DNA]</scope>
    <source>
        <strain evidence="3">KACC 12602</strain>
    </source>
</reference>
<evidence type="ECO:0008006" key="4">
    <source>
        <dbReference type="Google" id="ProtNLM"/>
    </source>
</evidence>
<dbReference type="InterPro" id="IPR029052">
    <property type="entry name" value="Metallo-depent_PP-like"/>
</dbReference>
<evidence type="ECO:0000313" key="2">
    <source>
        <dbReference type="EMBL" id="MFC5270002.1"/>
    </source>
</evidence>
<sequence>MTRIFLLLSFLCFSPTVFAQNDPYPVYLFGNTATKPLSPESYTLLKQEIDKQKNPFTIIHLGDIALNKGWPEEPKPEDALRLEQLVNLVKDNPKGKIIFIPGDKDWNNSGKDGLKAVKRLEKYLQSRLPYKNGFVPGSGCPGPEVLDVNPFLRIVAINSSWWMHPFDKPEVTDTDCKILTRQEFVEELQEEITEAENRNVLVVGHHPVISNGVYGGRMTLMKHIFPLSDKNPRNRIPLPVFGSVYAAYRQNIGTPRDMSNFRYEAFREQMVKIFKQSPGLIYASAHEYNLQLNYSDETYHLISGSLTEKEPVGKSTETIFKAAKTGFTKLEYYPNGEILAYFYKLNAARLNLLTGNILFSSPCSAKESADSASTPVNRFFIPCTAPDSVPETYMEIQNGKVTVVPGPQYKANWLKRIFFGRLYRTTWTTPVQVPLLDLRKTYGGLKPVGRGGGRQTTSLQFRARDGRDFVFRSVDKDPVKALPLALRETFVTNVLRDITATEQPYGAIIVSALLDSTDILHARPQLYVLPNDLALGPYRAQYAGLFGMLEDRPVDPEKEKKGFAGADDVIRTYSLFRKLYDDHDNRLDAYAFGKARAFDIWIGDFGKHDDNWRWAGFKNSNGERIYKPIPRDRDHAFSRWDGFFPWLADQPFGVKTIQNFGYDYQGIKSLTHPARHLDRALLQNLTREDWQKIARELQAEMTEATIDKAIQAEPAEVIPVSGNLIAYKLKNRIKKLPQALDEFYENLALIVDVVGSNKNEYFKVERLPDNSVRVRQFEKDKETNDPEGEAYFDRIFYPKETQEIRIFALDGKDVIDISGSSETSILVRVIGGEGADIIRDNSSVPGRKHYTRVYDVTKTERQLGTEAKDLTSNALHINDYNRQEFRYNYMSPVPGLVYNRSDGLGASLTLKFGRYLFREPEEKRIYTFDIRGTNKGAFQLTGGGIWNNVLGTWSVGGEASYGSYFPHYNFFGLGNNTLKNETLYDEDFYRSRYKGLRMNGFTQTRFLRKSFFRFGPLYEYLVSNPQNGTILNEETARELITGKESLLGGLAELDFDLRDNASFTTRGLRFKFSHTTYQRLSREKNSFGLTQLSGQYFGTARIKIPVTLALKLGGARNYGHDLPFYKYTSLGLNDNLRGYVNNRFFGDRSAYLNTELRFHLGRVRTSVLPFYYGAVAFYDQGKVWYQGSDAGGFHKGYGVGFYIAPIEHRYALNVLFGHSEEEALLLQFSLGLVLDR</sequence>
<dbReference type="EMBL" id="JBHSKT010000002">
    <property type="protein sequence ID" value="MFC5270002.1"/>
    <property type="molecule type" value="Genomic_DNA"/>
</dbReference>
<dbReference type="RefSeq" id="WP_378016375.1">
    <property type="nucleotide sequence ID" value="NZ_JBHSKT010000002.1"/>
</dbReference>
<keyword evidence="3" id="KW-1185">Reference proteome</keyword>
<evidence type="ECO:0000256" key="1">
    <source>
        <dbReference type="SAM" id="SignalP"/>
    </source>
</evidence>
<accession>A0ABW0E6J2</accession>
<name>A0ABW0E6J2_9BACT</name>
<organism evidence="2 3">
    <name type="scientific">Adhaeribacter terreus</name>
    <dbReference type="NCBI Taxonomy" id="529703"/>
    <lineage>
        <taxon>Bacteria</taxon>
        <taxon>Pseudomonadati</taxon>
        <taxon>Bacteroidota</taxon>
        <taxon>Cytophagia</taxon>
        <taxon>Cytophagales</taxon>
        <taxon>Hymenobacteraceae</taxon>
        <taxon>Adhaeribacter</taxon>
    </lineage>
</organism>
<dbReference type="Proteomes" id="UP001596161">
    <property type="component" value="Unassembled WGS sequence"/>
</dbReference>
<feature type="signal peptide" evidence="1">
    <location>
        <begin position="1"/>
        <end position="19"/>
    </location>
</feature>
<dbReference type="Gene3D" id="3.60.21.10">
    <property type="match status" value="1"/>
</dbReference>
<comment type="caution">
    <text evidence="2">The sequence shown here is derived from an EMBL/GenBank/DDBJ whole genome shotgun (WGS) entry which is preliminary data.</text>
</comment>
<dbReference type="SUPFAM" id="SSF56300">
    <property type="entry name" value="Metallo-dependent phosphatases"/>
    <property type="match status" value="1"/>
</dbReference>
<evidence type="ECO:0000313" key="3">
    <source>
        <dbReference type="Proteomes" id="UP001596161"/>
    </source>
</evidence>
<protein>
    <recommendedName>
        <fullName evidence="4">BamA/TamA family outer membrane protein</fullName>
    </recommendedName>
</protein>
<gene>
    <name evidence="2" type="ORF">ACFPIB_05235</name>
</gene>
<keyword evidence="1" id="KW-0732">Signal</keyword>
<feature type="chain" id="PRO_5045062991" description="BamA/TamA family outer membrane protein" evidence="1">
    <location>
        <begin position="20"/>
        <end position="1236"/>
    </location>
</feature>